<dbReference type="EMBL" id="CCAG010000213">
    <property type="status" value="NOT_ANNOTATED_CDS"/>
    <property type="molecule type" value="Genomic_DNA"/>
</dbReference>
<reference evidence="1" key="1">
    <citation type="submission" date="2020-05" db="UniProtKB">
        <authorList>
            <consortium name="EnsemblMetazoa"/>
        </authorList>
    </citation>
    <scope>IDENTIFICATION</scope>
    <source>
        <strain evidence="1">Yale</strain>
    </source>
</reference>
<proteinExistence type="predicted"/>
<dbReference type="EnsemblMetazoa" id="GMOY009533-RA">
    <property type="protein sequence ID" value="GMOY009533-PA"/>
    <property type="gene ID" value="GMOY009533"/>
</dbReference>
<dbReference type="VEuPathDB" id="VectorBase:GMOY009533"/>
<keyword evidence="2" id="KW-1185">Reference proteome</keyword>
<accession>A0A1B0G894</accession>
<sequence length="97" mass="11141">MFGQNFESILNVKMRENISFLTVPPKSLPLMKPSNFSKNQVQISTKKLPLFGKNIIMRKSQLNEAYDDWVGEDVRDQDIESPTASRGLHVRGLNNYK</sequence>
<evidence type="ECO:0000313" key="2">
    <source>
        <dbReference type="Proteomes" id="UP000092444"/>
    </source>
</evidence>
<organism evidence="1 2">
    <name type="scientific">Glossina morsitans morsitans</name>
    <name type="common">Savannah tsetse fly</name>
    <dbReference type="NCBI Taxonomy" id="37546"/>
    <lineage>
        <taxon>Eukaryota</taxon>
        <taxon>Metazoa</taxon>
        <taxon>Ecdysozoa</taxon>
        <taxon>Arthropoda</taxon>
        <taxon>Hexapoda</taxon>
        <taxon>Insecta</taxon>
        <taxon>Pterygota</taxon>
        <taxon>Neoptera</taxon>
        <taxon>Endopterygota</taxon>
        <taxon>Diptera</taxon>
        <taxon>Brachycera</taxon>
        <taxon>Muscomorpha</taxon>
        <taxon>Hippoboscoidea</taxon>
        <taxon>Glossinidae</taxon>
        <taxon>Glossina</taxon>
    </lineage>
</organism>
<protein>
    <submittedName>
        <fullName evidence="1">Uncharacterized protein</fullName>
    </submittedName>
</protein>
<name>A0A1B0G894_GLOMM</name>
<dbReference type="AlphaFoldDB" id="A0A1B0G894"/>
<dbReference type="Proteomes" id="UP000092444">
    <property type="component" value="Unassembled WGS sequence"/>
</dbReference>
<evidence type="ECO:0000313" key="1">
    <source>
        <dbReference type="EnsemblMetazoa" id="GMOY009533-PA"/>
    </source>
</evidence>